<comment type="subcellular location">
    <subcellularLocation>
        <location evidence="1 12">Cytoplasm</location>
    </subcellularLocation>
</comment>
<evidence type="ECO:0000256" key="6">
    <source>
        <dbReference type="ARBA" id="ARBA00023004"/>
    </source>
</evidence>
<evidence type="ECO:0000256" key="12">
    <source>
        <dbReference type="HAMAP-Rule" id="MF_01479"/>
    </source>
</evidence>
<evidence type="ECO:0000256" key="4">
    <source>
        <dbReference type="ARBA" id="ARBA00022490"/>
    </source>
</evidence>
<comment type="caution">
    <text evidence="14">The sequence shown here is derived from an EMBL/GenBank/DDBJ whole genome shotgun (WGS) entry which is preliminary data.</text>
</comment>
<evidence type="ECO:0000256" key="7">
    <source>
        <dbReference type="ARBA" id="ARBA00023014"/>
    </source>
</evidence>
<name>A0A370HXV5_9NOCA</name>
<keyword evidence="10 12" id="KW-1015">Disulfide bond</keyword>
<evidence type="ECO:0000256" key="9">
    <source>
        <dbReference type="ARBA" id="ARBA00023125"/>
    </source>
</evidence>
<evidence type="ECO:0000256" key="1">
    <source>
        <dbReference type="ARBA" id="ARBA00004496"/>
    </source>
</evidence>
<dbReference type="InterPro" id="IPR003482">
    <property type="entry name" value="Whib"/>
</dbReference>
<dbReference type="GO" id="GO:0047134">
    <property type="term" value="F:protein-disulfide reductase [NAD(P)H] activity"/>
    <property type="evidence" value="ECO:0007669"/>
    <property type="project" value="TreeGrafter"/>
</dbReference>
<gene>
    <name evidence="12" type="primary">whiB</name>
    <name evidence="14" type="ORF">DFR76_11039</name>
</gene>
<dbReference type="GO" id="GO:0045892">
    <property type="term" value="P:negative regulation of DNA-templated transcription"/>
    <property type="evidence" value="ECO:0007669"/>
    <property type="project" value="TreeGrafter"/>
</dbReference>
<proteinExistence type="inferred from homology"/>
<evidence type="ECO:0000256" key="11">
    <source>
        <dbReference type="ARBA" id="ARBA00023163"/>
    </source>
</evidence>
<dbReference type="STRING" id="1210086.GCA_001613105_06563"/>
<evidence type="ECO:0000256" key="8">
    <source>
        <dbReference type="ARBA" id="ARBA00023015"/>
    </source>
</evidence>
<sequence>MPLPIPTSAQLPAPNADIWDWQIRGACRGLDSSLFFYPDGERGRARTARENRAKQICHTCPVLAQCRTYALRVREPYGVWGAMTEAEREKYTRRRRAAA</sequence>
<comment type="PTM">
    <text evidence="12">The Fe-S cluster can be nitrosylated by nitric oxide (NO).</text>
</comment>
<evidence type="ECO:0000313" key="15">
    <source>
        <dbReference type="Proteomes" id="UP000254869"/>
    </source>
</evidence>
<evidence type="ECO:0000259" key="13">
    <source>
        <dbReference type="PROSITE" id="PS51674"/>
    </source>
</evidence>
<dbReference type="GO" id="GO:0035731">
    <property type="term" value="F:dinitrosyl-iron complex binding"/>
    <property type="evidence" value="ECO:0007669"/>
    <property type="project" value="UniProtKB-UniRule"/>
</dbReference>
<comment type="function">
    <text evidence="12">Acts as a transcriptional regulator. Probably redox-responsive. The apo- but not holo-form probably binds DNA.</text>
</comment>
<evidence type="ECO:0000256" key="10">
    <source>
        <dbReference type="ARBA" id="ARBA00023157"/>
    </source>
</evidence>
<dbReference type="InterPro" id="IPR034768">
    <property type="entry name" value="4FE4S_WBL"/>
</dbReference>
<comment type="PTM">
    <text evidence="12">Upon Fe-S cluster removal intramolecular disulfide bonds are formed.</text>
</comment>
<dbReference type="Pfam" id="PF02467">
    <property type="entry name" value="Whib"/>
    <property type="match status" value="1"/>
</dbReference>
<keyword evidence="15" id="KW-1185">Reference proteome</keyword>
<comment type="cofactor">
    <cofactor evidence="12">
        <name>[4Fe-4S] cluster</name>
        <dbReference type="ChEBI" id="CHEBI:49883"/>
    </cofactor>
    <text evidence="12">Binds 1 [4Fe-4S] cluster per subunit. Following nitrosylation of the [4Fe-4S] cluster binds 1 [4Fe-8(NO)] cluster per subunit.</text>
</comment>
<dbReference type="RefSeq" id="WP_082876413.1">
    <property type="nucleotide sequence ID" value="NZ_QQBC01000010.1"/>
</dbReference>
<keyword evidence="5 12" id="KW-0479">Metal-binding</keyword>
<accession>A0A370HXV5</accession>
<dbReference type="PANTHER" id="PTHR38839">
    <property type="entry name" value="TRANSCRIPTIONAL REGULATOR WHID-RELATED"/>
    <property type="match status" value="1"/>
</dbReference>
<dbReference type="AlphaFoldDB" id="A0A370HXV5"/>
<dbReference type="PROSITE" id="PS51674">
    <property type="entry name" value="4FE4S_WBL"/>
    <property type="match status" value="1"/>
</dbReference>
<evidence type="ECO:0000256" key="3">
    <source>
        <dbReference type="ARBA" id="ARBA00022485"/>
    </source>
</evidence>
<dbReference type="GO" id="GO:0045454">
    <property type="term" value="P:cell redox homeostasis"/>
    <property type="evidence" value="ECO:0007669"/>
    <property type="project" value="TreeGrafter"/>
</dbReference>
<feature type="domain" description="4Fe-4S Wbl-type" evidence="13">
    <location>
        <begin position="26"/>
        <end position="90"/>
    </location>
</feature>
<organism evidence="14 15">
    <name type="scientific">Nocardia pseudobrasiliensis</name>
    <dbReference type="NCBI Taxonomy" id="45979"/>
    <lineage>
        <taxon>Bacteria</taxon>
        <taxon>Bacillati</taxon>
        <taxon>Actinomycetota</taxon>
        <taxon>Actinomycetes</taxon>
        <taxon>Mycobacteriales</taxon>
        <taxon>Nocardiaceae</taxon>
        <taxon>Nocardia</taxon>
    </lineage>
</organism>
<keyword evidence="11 12" id="KW-0804">Transcription</keyword>
<feature type="binding site" evidence="12">
    <location>
        <position position="27"/>
    </location>
    <ligand>
        <name>[4Fe-4S] cluster</name>
        <dbReference type="ChEBI" id="CHEBI:49883"/>
    </ligand>
</feature>
<dbReference type="Proteomes" id="UP000254869">
    <property type="component" value="Unassembled WGS sequence"/>
</dbReference>
<dbReference type="GO" id="GO:0005737">
    <property type="term" value="C:cytoplasm"/>
    <property type="evidence" value="ECO:0007669"/>
    <property type="project" value="UniProtKB-SubCell"/>
</dbReference>
<comment type="similarity">
    <text evidence="2 12">Belongs to the WhiB family.</text>
</comment>
<dbReference type="PANTHER" id="PTHR38839:SF5">
    <property type="entry name" value="TRANSCRIPTIONAL REGULATOR WHID"/>
    <property type="match status" value="1"/>
</dbReference>
<feature type="binding site" evidence="12">
    <location>
        <position position="60"/>
    </location>
    <ligand>
        <name>[4Fe-4S] cluster</name>
        <dbReference type="ChEBI" id="CHEBI:49883"/>
    </ligand>
</feature>
<dbReference type="GO" id="GO:0003677">
    <property type="term" value="F:DNA binding"/>
    <property type="evidence" value="ECO:0007669"/>
    <property type="project" value="UniProtKB-UniRule"/>
</dbReference>
<keyword evidence="7 12" id="KW-0411">Iron-sulfur</keyword>
<dbReference type="EMBL" id="QQBC01000010">
    <property type="protein sequence ID" value="RDI63342.1"/>
    <property type="molecule type" value="Genomic_DNA"/>
</dbReference>
<keyword evidence="4 12" id="KW-0963">Cytoplasm</keyword>
<feature type="binding site" evidence="12">
    <location>
        <position position="66"/>
    </location>
    <ligand>
        <name>[4Fe-4S] cluster</name>
        <dbReference type="ChEBI" id="CHEBI:49883"/>
    </ligand>
</feature>
<evidence type="ECO:0000313" key="14">
    <source>
        <dbReference type="EMBL" id="RDI63342.1"/>
    </source>
</evidence>
<reference evidence="14 15" key="1">
    <citation type="submission" date="2018-07" db="EMBL/GenBank/DDBJ databases">
        <title>Genomic Encyclopedia of Type Strains, Phase IV (KMG-IV): sequencing the most valuable type-strain genomes for metagenomic binning, comparative biology and taxonomic classification.</title>
        <authorList>
            <person name="Goeker M."/>
        </authorList>
    </citation>
    <scope>NUCLEOTIDE SEQUENCE [LARGE SCALE GENOMIC DNA]</scope>
    <source>
        <strain evidence="14 15">DSM 44290</strain>
    </source>
</reference>
<feature type="binding site" evidence="12">
    <location>
        <position position="57"/>
    </location>
    <ligand>
        <name>[4Fe-4S] cluster</name>
        <dbReference type="ChEBI" id="CHEBI:49883"/>
    </ligand>
</feature>
<keyword evidence="3 12" id="KW-0004">4Fe-4S</keyword>
<keyword evidence="6 12" id="KW-0408">Iron</keyword>
<keyword evidence="9 12" id="KW-0238">DNA-binding</keyword>
<evidence type="ECO:0000256" key="2">
    <source>
        <dbReference type="ARBA" id="ARBA00006597"/>
    </source>
</evidence>
<dbReference type="HAMAP" id="MF_01479">
    <property type="entry name" value="WhiB"/>
    <property type="match status" value="1"/>
</dbReference>
<keyword evidence="8 12" id="KW-0805">Transcription regulation</keyword>
<dbReference type="GO" id="GO:0051539">
    <property type="term" value="F:4 iron, 4 sulfur cluster binding"/>
    <property type="evidence" value="ECO:0007669"/>
    <property type="project" value="UniProtKB-UniRule"/>
</dbReference>
<evidence type="ECO:0000256" key="5">
    <source>
        <dbReference type="ARBA" id="ARBA00022723"/>
    </source>
</evidence>
<protein>
    <recommendedName>
        <fullName evidence="12">Transcriptional regulator WhiB</fullName>
    </recommendedName>
</protein>
<dbReference type="GO" id="GO:0046872">
    <property type="term" value="F:metal ion binding"/>
    <property type="evidence" value="ECO:0007669"/>
    <property type="project" value="UniProtKB-KW"/>
</dbReference>